<dbReference type="RefSeq" id="XP_005180961.1">
    <property type="nucleotide sequence ID" value="XM_005180904.3"/>
</dbReference>
<evidence type="ECO:0000313" key="3">
    <source>
        <dbReference type="RefSeq" id="XP_005180961.1"/>
    </source>
</evidence>
<dbReference type="PANTHER" id="PTHR31278:SF2">
    <property type="entry name" value="SMALL RIBOSOMAL SUBUNIT PROTEIN MS37"/>
    <property type="match status" value="1"/>
</dbReference>
<gene>
    <name evidence="1" type="primary">101892612</name>
    <name evidence="3" type="synonym">LOC101892612</name>
</gene>
<sequence length="122" mass="14075">MRIPTAALFAKRQARTPQNEAEVPFQEILPLRLKNTVSGKADSGSDVACLQEMSVLFACLKENDFVEKMCHKEITQFKRCYKVYMDRKATAKETINKGIVTPGKELNYKQLNKYMRRFPNPE</sequence>
<dbReference type="GO" id="GO:0003723">
    <property type="term" value="F:RNA binding"/>
    <property type="evidence" value="ECO:0007669"/>
    <property type="project" value="TreeGrafter"/>
</dbReference>
<dbReference type="GO" id="GO:0032543">
    <property type="term" value="P:mitochondrial translation"/>
    <property type="evidence" value="ECO:0007669"/>
    <property type="project" value="InterPro"/>
</dbReference>
<dbReference type="InterPro" id="IPR033620">
    <property type="entry name" value="Ribosomal_mS37_met"/>
</dbReference>
<dbReference type="AlphaFoldDB" id="A0A1I8M0X3"/>
<dbReference type="EnsemblMetazoa" id="MDOA000136-RA">
    <property type="protein sequence ID" value="MDOA000136-PA"/>
    <property type="gene ID" value="MDOA000136"/>
</dbReference>
<dbReference type="InterPro" id="IPR009069">
    <property type="entry name" value="Cys_alpha_HP_mot_SF"/>
</dbReference>
<dbReference type="PANTHER" id="PTHR31278">
    <property type="entry name" value="CHCHD1"/>
    <property type="match status" value="1"/>
</dbReference>
<dbReference type="Gene3D" id="1.10.287.1130">
    <property type="entry name" value="CytochromE C oxidase copper chaperone"/>
    <property type="match status" value="1"/>
</dbReference>
<evidence type="ECO:0000313" key="1">
    <source>
        <dbReference type="EnsemblMetazoa" id="MDOA000136-PA"/>
    </source>
</evidence>
<dbReference type="VEuPathDB" id="VectorBase:MDOMA2_005219"/>
<keyword evidence="2" id="KW-1185">Reference proteome</keyword>
<dbReference type="Proteomes" id="UP001652621">
    <property type="component" value="Unplaced"/>
</dbReference>
<dbReference type="GO" id="GO:0005761">
    <property type="term" value="C:mitochondrial ribosome"/>
    <property type="evidence" value="ECO:0007669"/>
    <property type="project" value="InterPro"/>
</dbReference>
<dbReference type="KEGG" id="mde:101892612"/>
<name>A0A1I8M0X3_MUSDO</name>
<organism evidence="1">
    <name type="scientific">Musca domestica</name>
    <name type="common">House fly</name>
    <dbReference type="NCBI Taxonomy" id="7370"/>
    <lineage>
        <taxon>Eukaryota</taxon>
        <taxon>Metazoa</taxon>
        <taxon>Ecdysozoa</taxon>
        <taxon>Arthropoda</taxon>
        <taxon>Hexapoda</taxon>
        <taxon>Insecta</taxon>
        <taxon>Pterygota</taxon>
        <taxon>Neoptera</taxon>
        <taxon>Endopterygota</taxon>
        <taxon>Diptera</taxon>
        <taxon>Brachycera</taxon>
        <taxon>Muscomorpha</taxon>
        <taxon>Muscoidea</taxon>
        <taxon>Muscidae</taxon>
        <taxon>Musca</taxon>
    </lineage>
</organism>
<reference evidence="1" key="1">
    <citation type="submission" date="2020-05" db="UniProtKB">
        <authorList>
            <consortium name="EnsemblMetazoa"/>
        </authorList>
    </citation>
    <scope>IDENTIFICATION</scope>
    <source>
        <strain evidence="1">Aabys</strain>
    </source>
</reference>
<dbReference type="GO" id="GO:0005654">
    <property type="term" value="C:nucleoplasm"/>
    <property type="evidence" value="ECO:0007669"/>
    <property type="project" value="TreeGrafter"/>
</dbReference>
<protein>
    <submittedName>
        <fullName evidence="3">Coiled-coil-helix-coiled-coil-helix domain-containing protein 1</fullName>
    </submittedName>
</protein>
<dbReference type="OrthoDB" id="5825849at2759"/>
<evidence type="ECO:0000313" key="2">
    <source>
        <dbReference type="Proteomes" id="UP001652621"/>
    </source>
</evidence>
<dbReference type="SUPFAM" id="SSF47072">
    <property type="entry name" value="Cysteine alpha-hairpin motif"/>
    <property type="match status" value="1"/>
</dbReference>
<accession>A0A1I8M0X3</accession>
<reference evidence="3" key="2">
    <citation type="submission" date="2025-04" db="UniProtKB">
        <authorList>
            <consortium name="RefSeq"/>
        </authorList>
    </citation>
    <scope>IDENTIFICATION</scope>
    <source>
        <strain evidence="3">Aabys</strain>
    </source>
</reference>
<dbReference type="eggNOG" id="KOG4695">
    <property type="taxonomic scope" value="Eukaryota"/>
</dbReference>
<dbReference type="VEuPathDB" id="VectorBase:MDOA000136"/>
<proteinExistence type="predicted"/>
<dbReference type="STRING" id="7370.A0A1I8M0X3"/>
<dbReference type="GeneID" id="101892612"/>